<keyword evidence="1" id="KW-0808">Transferase</keyword>
<name>A0A9P6Y5C1_RHIOR</name>
<comment type="similarity">
    <text evidence="4">Belongs to the ubiquitin-conjugating enzyme family.</text>
</comment>
<dbReference type="InterPro" id="IPR016135">
    <property type="entry name" value="UBQ-conjugating_enzyme/RWD"/>
</dbReference>
<dbReference type="SUPFAM" id="SSF54495">
    <property type="entry name" value="UBC-like"/>
    <property type="match status" value="1"/>
</dbReference>
<keyword evidence="4" id="KW-0547">Nucleotide-binding</keyword>
<dbReference type="InterPro" id="IPR000608">
    <property type="entry name" value="UBC"/>
</dbReference>
<evidence type="ECO:0000256" key="3">
    <source>
        <dbReference type="PROSITE-ProRule" id="PRU10133"/>
    </source>
</evidence>
<evidence type="ECO:0000256" key="2">
    <source>
        <dbReference type="ARBA" id="ARBA00022786"/>
    </source>
</evidence>
<dbReference type="PROSITE" id="PS00183">
    <property type="entry name" value="UBC_1"/>
    <property type="match status" value="1"/>
</dbReference>
<evidence type="ECO:0000259" key="5">
    <source>
        <dbReference type="PROSITE" id="PS50127"/>
    </source>
</evidence>
<dbReference type="PROSITE" id="PS50127">
    <property type="entry name" value="UBC_2"/>
    <property type="match status" value="1"/>
</dbReference>
<evidence type="ECO:0000256" key="4">
    <source>
        <dbReference type="RuleBase" id="RU362109"/>
    </source>
</evidence>
<dbReference type="Gene3D" id="3.10.110.10">
    <property type="entry name" value="Ubiquitin Conjugating Enzyme"/>
    <property type="match status" value="1"/>
</dbReference>
<dbReference type="SMART" id="SM00212">
    <property type="entry name" value="UBCc"/>
    <property type="match status" value="1"/>
</dbReference>
<dbReference type="AlphaFoldDB" id="A0A9P6Y5C1"/>
<dbReference type="Proteomes" id="UP000717996">
    <property type="component" value="Unassembled WGS sequence"/>
</dbReference>
<dbReference type="PANTHER" id="PTHR24067">
    <property type="entry name" value="UBIQUITIN-CONJUGATING ENZYME E2"/>
    <property type="match status" value="1"/>
</dbReference>
<dbReference type="InterPro" id="IPR050113">
    <property type="entry name" value="Ub_conjugating_enzyme"/>
</dbReference>
<evidence type="ECO:0000313" key="7">
    <source>
        <dbReference type="Proteomes" id="UP000717996"/>
    </source>
</evidence>
<evidence type="ECO:0000256" key="1">
    <source>
        <dbReference type="ARBA" id="ARBA00022679"/>
    </source>
</evidence>
<dbReference type="GO" id="GO:0016740">
    <property type="term" value="F:transferase activity"/>
    <property type="evidence" value="ECO:0007669"/>
    <property type="project" value="UniProtKB-KW"/>
</dbReference>
<dbReference type="GO" id="GO:0005524">
    <property type="term" value="F:ATP binding"/>
    <property type="evidence" value="ECO:0007669"/>
    <property type="project" value="UniProtKB-UniRule"/>
</dbReference>
<dbReference type="EMBL" id="JAANIT010001557">
    <property type="protein sequence ID" value="KAG1539729.1"/>
    <property type="molecule type" value="Genomic_DNA"/>
</dbReference>
<organism evidence="6 7">
    <name type="scientific">Rhizopus oryzae</name>
    <name type="common">Mucormycosis agent</name>
    <name type="synonym">Rhizopus arrhizus var. delemar</name>
    <dbReference type="NCBI Taxonomy" id="64495"/>
    <lineage>
        <taxon>Eukaryota</taxon>
        <taxon>Fungi</taxon>
        <taxon>Fungi incertae sedis</taxon>
        <taxon>Mucoromycota</taxon>
        <taxon>Mucoromycotina</taxon>
        <taxon>Mucoromycetes</taxon>
        <taxon>Mucorales</taxon>
        <taxon>Mucorineae</taxon>
        <taxon>Rhizopodaceae</taxon>
        <taxon>Rhizopus</taxon>
    </lineage>
</organism>
<dbReference type="InterPro" id="IPR023313">
    <property type="entry name" value="UBQ-conjugating_AS"/>
</dbReference>
<dbReference type="CDD" id="cd23812">
    <property type="entry name" value="UBCc_ScPEX4-like"/>
    <property type="match status" value="1"/>
</dbReference>
<dbReference type="OrthoDB" id="9973183at2759"/>
<gene>
    <name evidence="6" type="ORF">G6F51_008957</name>
</gene>
<accession>A0A9P6Y5C1</accession>
<feature type="active site" description="Glycyl thioester intermediate" evidence="3">
    <location>
        <position position="92"/>
    </location>
</feature>
<protein>
    <recommendedName>
        <fullName evidence="5">UBC core domain-containing protein</fullName>
    </recommendedName>
</protein>
<sequence>MSTADKRIMKDTLEVMMEQDENNLITCLGAASDENILCWKAMIIGLPNTPYEDGHFELSVQFPSNYPTHPPHIQFVTPVFHPNIHFKTGEICLDILKTDWSPAWTLKYVLLAITQLLANPEPSSSPLNCHAANILACNDRLAYESSARMYTQLYAKRGQ</sequence>
<reference evidence="6" key="1">
    <citation type="journal article" date="2020" name="Microb. Genom.">
        <title>Genetic diversity of clinical and environmental Mucorales isolates obtained from an investigation of mucormycosis cases among solid organ transplant recipients.</title>
        <authorList>
            <person name="Nguyen M.H."/>
            <person name="Kaul D."/>
            <person name="Muto C."/>
            <person name="Cheng S.J."/>
            <person name="Richter R.A."/>
            <person name="Bruno V.M."/>
            <person name="Liu G."/>
            <person name="Beyhan S."/>
            <person name="Sundermann A.J."/>
            <person name="Mounaud S."/>
            <person name="Pasculle A.W."/>
            <person name="Nierman W.C."/>
            <person name="Driscoll E."/>
            <person name="Cumbie R."/>
            <person name="Clancy C.J."/>
            <person name="Dupont C.L."/>
        </authorList>
    </citation>
    <scope>NUCLEOTIDE SEQUENCE</scope>
    <source>
        <strain evidence="6">GL16</strain>
    </source>
</reference>
<dbReference type="Pfam" id="PF00179">
    <property type="entry name" value="UQ_con"/>
    <property type="match status" value="1"/>
</dbReference>
<keyword evidence="4" id="KW-0067">ATP-binding</keyword>
<keyword evidence="2 4" id="KW-0833">Ubl conjugation pathway</keyword>
<proteinExistence type="inferred from homology"/>
<comment type="caution">
    <text evidence="6">The sequence shown here is derived from an EMBL/GenBank/DDBJ whole genome shotgun (WGS) entry which is preliminary data.</text>
</comment>
<feature type="domain" description="UBC core" evidence="5">
    <location>
        <begin position="3"/>
        <end position="156"/>
    </location>
</feature>
<evidence type="ECO:0000313" key="6">
    <source>
        <dbReference type="EMBL" id="KAG1539729.1"/>
    </source>
</evidence>